<evidence type="ECO:0000256" key="2">
    <source>
        <dbReference type="ARBA" id="ARBA00023015"/>
    </source>
</evidence>
<dbReference type="GO" id="GO:0016779">
    <property type="term" value="F:nucleotidyltransferase activity"/>
    <property type="evidence" value="ECO:0007669"/>
    <property type="project" value="UniProtKB-KW"/>
</dbReference>
<keyword evidence="10" id="KW-1185">Reference proteome</keyword>
<organism evidence="9 10">
    <name type="scientific">Mycolicibacterium tokaiense</name>
    <dbReference type="NCBI Taxonomy" id="39695"/>
    <lineage>
        <taxon>Bacteria</taxon>
        <taxon>Bacillati</taxon>
        <taxon>Actinomycetota</taxon>
        <taxon>Actinomycetes</taxon>
        <taxon>Mycobacteriales</taxon>
        <taxon>Mycobacteriaceae</taxon>
        <taxon>Mycolicibacterium</taxon>
    </lineage>
</organism>
<keyword evidence="5 6" id="KW-0804">Transcription</keyword>
<dbReference type="CDD" id="cd06171">
    <property type="entry name" value="Sigma70_r4"/>
    <property type="match status" value="1"/>
</dbReference>
<dbReference type="Gene3D" id="1.10.10.10">
    <property type="entry name" value="Winged helix-like DNA-binding domain superfamily/Winged helix DNA-binding domain"/>
    <property type="match status" value="1"/>
</dbReference>
<dbReference type="InterPro" id="IPR013325">
    <property type="entry name" value="RNA_pol_sigma_r2"/>
</dbReference>
<dbReference type="GO" id="GO:0006950">
    <property type="term" value="P:response to stress"/>
    <property type="evidence" value="ECO:0007669"/>
    <property type="project" value="UniProtKB-ARBA"/>
</dbReference>
<evidence type="ECO:0000259" key="8">
    <source>
        <dbReference type="Pfam" id="PF08281"/>
    </source>
</evidence>
<keyword evidence="9" id="KW-0808">Transferase</keyword>
<name>A0A378TP75_9MYCO</name>
<dbReference type="InterPro" id="IPR036388">
    <property type="entry name" value="WH-like_DNA-bd_sf"/>
</dbReference>
<sequence length="213" mass="23935">MASRYIENDQITGTDGAVPVVVATTSEVDEGFEAAETVDKAQYDRDVLPLRSYLFRHALALTSQRPDAEDLVQETMARAYVSLGTFREGSNIRSWLHRILVNKWLDNHRRAQRRPVERMSAEGVEVQVAVDSRWIDQCQQSAETEALSRMVGEAHSALLRLPVELRGVVYFACIEGYRNTEIAGILGVPVGTVASRLHRAKRRLRNDLSASNR</sequence>
<dbReference type="Gene3D" id="1.10.1740.10">
    <property type="match status" value="1"/>
</dbReference>
<reference evidence="9 10" key="1">
    <citation type="submission" date="2018-06" db="EMBL/GenBank/DDBJ databases">
        <authorList>
            <consortium name="Pathogen Informatics"/>
            <person name="Doyle S."/>
        </authorList>
    </citation>
    <scope>NUCLEOTIDE SEQUENCE [LARGE SCALE GENOMIC DNA]</scope>
    <source>
        <strain evidence="9 10">NCTC10821</strain>
    </source>
</reference>
<dbReference type="InterPro" id="IPR013249">
    <property type="entry name" value="RNA_pol_sigma70_r4_t2"/>
</dbReference>
<dbReference type="NCBIfam" id="TIGR02937">
    <property type="entry name" value="sigma70-ECF"/>
    <property type="match status" value="1"/>
</dbReference>
<dbReference type="EMBL" id="UGQT01000001">
    <property type="protein sequence ID" value="STZ62561.1"/>
    <property type="molecule type" value="Genomic_DNA"/>
</dbReference>
<feature type="domain" description="RNA polymerase sigma factor 70 region 4 type 2" evidence="8">
    <location>
        <begin position="154"/>
        <end position="204"/>
    </location>
</feature>
<keyword evidence="3 6" id="KW-0731">Sigma factor</keyword>
<feature type="domain" description="RNA polymerase sigma-70 region 2" evidence="7">
    <location>
        <begin position="51"/>
        <end position="114"/>
    </location>
</feature>
<dbReference type="Proteomes" id="UP000254978">
    <property type="component" value="Unassembled WGS sequence"/>
</dbReference>
<dbReference type="GO" id="GO:0006352">
    <property type="term" value="P:DNA-templated transcription initiation"/>
    <property type="evidence" value="ECO:0007669"/>
    <property type="project" value="InterPro"/>
</dbReference>
<dbReference type="PANTHER" id="PTHR43133">
    <property type="entry name" value="RNA POLYMERASE ECF-TYPE SIGMA FACTO"/>
    <property type="match status" value="1"/>
</dbReference>
<evidence type="ECO:0000313" key="10">
    <source>
        <dbReference type="Proteomes" id="UP000254978"/>
    </source>
</evidence>
<keyword evidence="2 6" id="KW-0805">Transcription regulation</keyword>
<evidence type="ECO:0000256" key="4">
    <source>
        <dbReference type="ARBA" id="ARBA00023125"/>
    </source>
</evidence>
<evidence type="ECO:0000256" key="3">
    <source>
        <dbReference type="ARBA" id="ARBA00023082"/>
    </source>
</evidence>
<dbReference type="InterPro" id="IPR014284">
    <property type="entry name" value="RNA_pol_sigma-70_dom"/>
</dbReference>
<evidence type="ECO:0000256" key="5">
    <source>
        <dbReference type="ARBA" id="ARBA00023163"/>
    </source>
</evidence>
<dbReference type="InterPro" id="IPR013324">
    <property type="entry name" value="RNA_pol_sigma_r3/r4-like"/>
</dbReference>
<dbReference type="InterPro" id="IPR039425">
    <property type="entry name" value="RNA_pol_sigma-70-like"/>
</dbReference>
<keyword evidence="4 6" id="KW-0238">DNA-binding</keyword>
<dbReference type="PROSITE" id="PS01063">
    <property type="entry name" value="SIGMA70_ECF"/>
    <property type="match status" value="1"/>
</dbReference>
<dbReference type="Pfam" id="PF08281">
    <property type="entry name" value="Sigma70_r4_2"/>
    <property type="match status" value="1"/>
</dbReference>
<dbReference type="SUPFAM" id="SSF88946">
    <property type="entry name" value="Sigma2 domain of RNA polymerase sigma factors"/>
    <property type="match status" value="1"/>
</dbReference>
<evidence type="ECO:0000256" key="6">
    <source>
        <dbReference type="RuleBase" id="RU000716"/>
    </source>
</evidence>
<dbReference type="InterPro" id="IPR007627">
    <property type="entry name" value="RNA_pol_sigma70_r2"/>
</dbReference>
<dbReference type="InterPro" id="IPR000838">
    <property type="entry name" value="RNA_pol_sigma70_ECF_CS"/>
</dbReference>
<dbReference type="Pfam" id="PF04542">
    <property type="entry name" value="Sigma70_r2"/>
    <property type="match status" value="1"/>
</dbReference>
<proteinExistence type="inferred from homology"/>
<dbReference type="RefSeq" id="WP_232067980.1">
    <property type="nucleotide sequence ID" value="NZ_AP022600.1"/>
</dbReference>
<gene>
    <name evidence="9" type="primary">rpoE_8</name>
    <name evidence="9" type="ORF">NCTC10821_06130</name>
</gene>
<evidence type="ECO:0000313" key="9">
    <source>
        <dbReference type="EMBL" id="STZ62561.1"/>
    </source>
</evidence>
<accession>A0A378TP75</accession>
<evidence type="ECO:0000259" key="7">
    <source>
        <dbReference type="Pfam" id="PF04542"/>
    </source>
</evidence>
<protein>
    <recommendedName>
        <fullName evidence="6">RNA polymerase sigma factor</fullName>
    </recommendedName>
</protein>
<dbReference type="SUPFAM" id="SSF88659">
    <property type="entry name" value="Sigma3 and sigma4 domains of RNA polymerase sigma factors"/>
    <property type="match status" value="1"/>
</dbReference>
<keyword evidence="9" id="KW-0548">Nucleotidyltransferase</keyword>
<dbReference type="PANTHER" id="PTHR43133:SF59">
    <property type="entry name" value="ECF RNA POLYMERASE SIGMA FACTOR SIGR"/>
    <property type="match status" value="1"/>
</dbReference>
<dbReference type="AlphaFoldDB" id="A0A378TP75"/>
<dbReference type="GO" id="GO:0016987">
    <property type="term" value="F:sigma factor activity"/>
    <property type="evidence" value="ECO:0007669"/>
    <property type="project" value="UniProtKB-KW"/>
</dbReference>
<comment type="similarity">
    <text evidence="1 6">Belongs to the sigma-70 factor family. ECF subfamily.</text>
</comment>
<dbReference type="GO" id="GO:0003677">
    <property type="term" value="F:DNA binding"/>
    <property type="evidence" value="ECO:0007669"/>
    <property type="project" value="UniProtKB-KW"/>
</dbReference>
<evidence type="ECO:0000256" key="1">
    <source>
        <dbReference type="ARBA" id="ARBA00010641"/>
    </source>
</evidence>